<dbReference type="GO" id="GO:0005886">
    <property type="term" value="C:plasma membrane"/>
    <property type="evidence" value="ECO:0007669"/>
    <property type="project" value="TreeGrafter"/>
</dbReference>
<dbReference type="AlphaFoldDB" id="A0A381YDF6"/>
<feature type="transmembrane region" description="Helical" evidence="1">
    <location>
        <begin position="120"/>
        <end position="139"/>
    </location>
</feature>
<evidence type="ECO:0000313" key="2">
    <source>
        <dbReference type="EMBL" id="SVA74621.1"/>
    </source>
</evidence>
<feature type="transmembrane region" description="Helical" evidence="1">
    <location>
        <begin position="146"/>
        <end position="166"/>
    </location>
</feature>
<dbReference type="GO" id="GO:0042910">
    <property type="term" value="F:xenobiotic transmembrane transporter activity"/>
    <property type="evidence" value="ECO:0007669"/>
    <property type="project" value="TreeGrafter"/>
</dbReference>
<dbReference type="Gene3D" id="3.30.2090.10">
    <property type="entry name" value="Multidrug efflux transporter AcrB TolC docking domain, DN and DC subdomains"/>
    <property type="match status" value="1"/>
</dbReference>
<gene>
    <name evidence="2" type="ORF">METZ01_LOCUS127475</name>
</gene>
<sequence>AVAKRFSQDGEEIVVRVKLPEVETINQTIRDISLMTPDNNNVLLSEVVILKQRLGFTKIRKEGGVRKVSVTADVNPAITTTNIVLQSVRNNIASKIENDFNVTIEYAGKAEEQSEALGDLGLALIITVASIYIILAWLFSSYTTPLLIMSVVPFGLIGAILGHYLLGFNLSMFSLMAFFGLTGVLVNDSIILVRTVKEFLVDGYVLADAVVMGAKERLRPVILTTITTIVGLMPILFEASLQARLVQPLAITFIFGMLFVPYLVLIYIPSMMGIAAGLKRRLGSLAYSLGLRKHQYS</sequence>
<dbReference type="InterPro" id="IPR001036">
    <property type="entry name" value="Acrflvin-R"/>
</dbReference>
<reference evidence="2" key="1">
    <citation type="submission" date="2018-05" db="EMBL/GenBank/DDBJ databases">
        <authorList>
            <person name="Lanie J.A."/>
            <person name="Ng W.-L."/>
            <person name="Kazmierczak K.M."/>
            <person name="Andrzejewski T.M."/>
            <person name="Davidsen T.M."/>
            <person name="Wayne K.J."/>
            <person name="Tettelin H."/>
            <person name="Glass J.I."/>
            <person name="Rusch D."/>
            <person name="Podicherti R."/>
            <person name="Tsui H.-C.T."/>
            <person name="Winkler M.E."/>
        </authorList>
    </citation>
    <scope>NUCLEOTIDE SEQUENCE</scope>
</reference>
<proteinExistence type="predicted"/>
<feature type="transmembrane region" description="Helical" evidence="1">
    <location>
        <begin position="221"/>
        <end position="237"/>
    </location>
</feature>
<name>A0A381YDF6_9ZZZZ</name>
<dbReference type="PANTHER" id="PTHR32063:SF33">
    <property type="entry name" value="RND SUPERFAMILY EFFLUX PUMP PERMEASE COMPONENT"/>
    <property type="match status" value="1"/>
</dbReference>
<dbReference type="EMBL" id="UINC01017881">
    <property type="protein sequence ID" value="SVA74621.1"/>
    <property type="molecule type" value="Genomic_DNA"/>
</dbReference>
<accession>A0A381YDF6</accession>
<feature type="transmembrane region" description="Helical" evidence="1">
    <location>
        <begin position="172"/>
        <end position="193"/>
    </location>
</feature>
<dbReference type="Gene3D" id="3.30.70.1440">
    <property type="entry name" value="Multidrug efflux transporter AcrB pore domain"/>
    <property type="match status" value="1"/>
</dbReference>
<evidence type="ECO:0000256" key="1">
    <source>
        <dbReference type="SAM" id="Phobius"/>
    </source>
</evidence>
<feature type="non-terminal residue" evidence="2">
    <location>
        <position position="1"/>
    </location>
</feature>
<dbReference type="Pfam" id="PF00873">
    <property type="entry name" value="ACR_tran"/>
    <property type="match status" value="1"/>
</dbReference>
<protein>
    <recommendedName>
        <fullName evidence="3">SSD domain-containing protein</fullName>
    </recommendedName>
</protein>
<feature type="transmembrane region" description="Helical" evidence="1">
    <location>
        <begin position="249"/>
        <end position="278"/>
    </location>
</feature>
<evidence type="ECO:0008006" key="3">
    <source>
        <dbReference type="Google" id="ProtNLM"/>
    </source>
</evidence>
<dbReference type="PANTHER" id="PTHR32063">
    <property type="match status" value="1"/>
</dbReference>
<dbReference type="Gene3D" id="1.20.1640.10">
    <property type="entry name" value="Multidrug efflux transporter AcrB transmembrane domain"/>
    <property type="match status" value="1"/>
</dbReference>
<dbReference type="SUPFAM" id="SSF82866">
    <property type="entry name" value="Multidrug efflux transporter AcrB transmembrane domain"/>
    <property type="match status" value="1"/>
</dbReference>
<dbReference type="InterPro" id="IPR027463">
    <property type="entry name" value="AcrB_DN_DC_subdom"/>
</dbReference>
<keyword evidence="1" id="KW-0812">Transmembrane</keyword>
<organism evidence="2">
    <name type="scientific">marine metagenome</name>
    <dbReference type="NCBI Taxonomy" id="408172"/>
    <lineage>
        <taxon>unclassified sequences</taxon>
        <taxon>metagenomes</taxon>
        <taxon>ecological metagenomes</taxon>
    </lineage>
</organism>
<keyword evidence="1" id="KW-1133">Transmembrane helix</keyword>
<keyword evidence="1" id="KW-0472">Membrane</keyword>